<evidence type="ECO:0000313" key="2">
    <source>
        <dbReference type="EMBL" id="KAH0574295.1"/>
    </source>
</evidence>
<name>A0A9P8RYX7_9EUKA</name>
<reference evidence="2 3" key="1">
    <citation type="journal article" date="2014" name="PLoS Genet.">
        <title>The Genome of Spironucleus salmonicida Highlights a Fish Pathogen Adapted to Fluctuating Environments.</title>
        <authorList>
            <person name="Xu F."/>
            <person name="Jerlstrom-Hultqvist J."/>
            <person name="Einarsson E."/>
            <person name="Astvaldsson A."/>
            <person name="Svard S.G."/>
            <person name="Andersson J.O."/>
        </authorList>
    </citation>
    <scope>NUCLEOTIDE SEQUENCE [LARGE SCALE GENOMIC DNA]</scope>
    <source>
        <strain evidence="2 3">ATCC 50377</strain>
    </source>
</reference>
<dbReference type="PANTHER" id="PTHR33538:SF2">
    <property type="entry name" value="PROTEIN GAMETE EXPRESSED 1"/>
    <property type="match status" value="1"/>
</dbReference>
<evidence type="ECO:0008006" key="4">
    <source>
        <dbReference type="Google" id="ProtNLM"/>
    </source>
</evidence>
<keyword evidence="1" id="KW-1133">Transmembrane helix</keyword>
<feature type="transmembrane region" description="Helical" evidence="1">
    <location>
        <begin position="340"/>
        <end position="359"/>
    </location>
</feature>
<dbReference type="RefSeq" id="XP_067765068.1">
    <property type="nucleotide sequence ID" value="XM_067908094.1"/>
</dbReference>
<organism evidence="2 3">
    <name type="scientific">Spironucleus salmonicida</name>
    <dbReference type="NCBI Taxonomy" id="348837"/>
    <lineage>
        <taxon>Eukaryota</taxon>
        <taxon>Metamonada</taxon>
        <taxon>Diplomonadida</taxon>
        <taxon>Hexamitidae</taxon>
        <taxon>Hexamitinae</taxon>
        <taxon>Spironucleus</taxon>
    </lineage>
</organism>
<dbReference type="Proteomes" id="UP000018208">
    <property type="component" value="Unassembled WGS sequence"/>
</dbReference>
<keyword evidence="1" id="KW-0812">Transmembrane</keyword>
<evidence type="ECO:0000313" key="3">
    <source>
        <dbReference type="Proteomes" id="UP000018208"/>
    </source>
</evidence>
<dbReference type="InterPro" id="IPR040346">
    <property type="entry name" value="GEX1/Brambleberry"/>
</dbReference>
<keyword evidence="3" id="KW-1185">Reference proteome</keyword>
<comment type="caution">
    <text evidence="2">The sequence shown here is derived from an EMBL/GenBank/DDBJ whole genome shotgun (WGS) entry which is preliminary data.</text>
</comment>
<dbReference type="KEGG" id="ssao:94298272"/>
<proteinExistence type="predicted"/>
<dbReference type="PANTHER" id="PTHR33538">
    <property type="entry name" value="PROTEIN GAMETE EXPRESSED 1"/>
    <property type="match status" value="1"/>
</dbReference>
<evidence type="ECO:0000256" key="1">
    <source>
        <dbReference type="SAM" id="Phobius"/>
    </source>
</evidence>
<accession>A0A9P8RYX7</accession>
<dbReference type="GeneID" id="94298272"/>
<keyword evidence="1" id="KW-0472">Membrane</keyword>
<gene>
    <name evidence="2" type="ORF">SS50377_24249</name>
</gene>
<dbReference type="EMBL" id="AUWU02000004">
    <property type="protein sequence ID" value="KAH0574295.1"/>
    <property type="molecule type" value="Genomic_DNA"/>
</dbReference>
<protein>
    <recommendedName>
        <fullName evidence="4">Transmembrane protein</fullName>
    </recommendedName>
</protein>
<sequence length="497" mass="56647">MLICLFQNIITDPFAEMQSKPCFQGILDKIINFCPEFSPHSAVHQILALQLTNCYRVSAGLYKLNCADALNVDSPNQKSVKNCLKQLGNDEIGTLLGLYAQQIDRIQDGCFYLTINNFNQKAAVVSRNLLNSSINSVNQLDIMGQKLGQNIEVSTELQSQFQALSVLLQVHEKEQISAFKEVVKTAQNIANLSTNSQKILRQFSDNFQTQAQKSNVIQNNIFQSMKQLGISVENLDFNVESMEKSSKNIVKGLNQSNKIISEQLEKVINIDANLIKVENLSQKSIESLIDTYKLIDDNQQKVSFEVTKINAEISQILKNLDNIKFTQQKSIFSILPVQSGFISFHIGVLSLLYLCHMLFSMDFQPIRRIAMLFLGIEISIVNFSKLVSHMLFCNIYVPIFVKFNKLKLFKLGRSDLLQSRSYNIYAFLKGSNEQQCMYQPNLVAFSYLIRFIEIFILLKIEVVEYLRGNKVDKYVSTPQRHIKHSITPNQTMRASNK</sequence>
<dbReference type="AlphaFoldDB" id="A0A9P8RYX7"/>
<feature type="transmembrane region" description="Helical" evidence="1">
    <location>
        <begin position="371"/>
        <end position="397"/>
    </location>
</feature>